<dbReference type="InterPro" id="IPR003758">
    <property type="entry name" value="LpxK"/>
</dbReference>
<comment type="caution">
    <text evidence="15">The sequence shown here is derived from an EMBL/GenBank/DDBJ whole genome shotgun (WGS) entry which is preliminary data.</text>
</comment>
<dbReference type="SUPFAM" id="SSF52540">
    <property type="entry name" value="P-loop containing nucleoside triphosphate hydrolases"/>
    <property type="match status" value="1"/>
</dbReference>
<evidence type="ECO:0000313" key="15">
    <source>
        <dbReference type="EMBL" id="MEA0971337.1"/>
    </source>
</evidence>
<comment type="similarity">
    <text evidence="13">Belongs to the LpxK family.</text>
</comment>
<keyword evidence="11 13" id="KW-0443">Lipid metabolism</keyword>
<evidence type="ECO:0000256" key="13">
    <source>
        <dbReference type="HAMAP-Rule" id="MF_00409"/>
    </source>
</evidence>
<evidence type="ECO:0000256" key="9">
    <source>
        <dbReference type="ARBA" id="ARBA00022777"/>
    </source>
</evidence>
<feature type="binding site" evidence="13">
    <location>
        <begin position="54"/>
        <end position="61"/>
    </location>
    <ligand>
        <name>ATP</name>
        <dbReference type="ChEBI" id="CHEBI:30616"/>
    </ligand>
</feature>
<evidence type="ECO:0000256" key="14">
    <source>
        <dbReference type="SAM" id="Phobius"/>
    </source>
</evidence>
<evidence type="ECO:0000256" key="6">
    <source>
        <dbReference type="ARBA" id="ARBA00022556"/>
    </source>
</evidence>
<dbReference type="Proteomes" id="UP001291687">
    <property type="component" value="Unassembled WGS sequence"/>
</dbReference>
<dbReference type="HAMAP" id="MF_00409">
    <property type="entry name" value="LpxK"/>
    <property type="match status" value="1"/>
</dbReference>
<evidence type="ECO:0000256" key="8">
    <source>
        <dbReference type="ARBA" id="ARBA00022741"/>
    </source>
</evidence>
<evidence type="ECO:0000256" key="1">
    <source>
        <dbReference type="ARBA" id="ARBA00002274"/>
    </source>
</evidence>
<keyword evidence="7 13" id="KW-0808">Transferase</keyword>
<dbReference type="PANTHER" id="PTHR42724:SF1">
    <property type="entry name" value="TETRAACYLDISACCHARIDE 4'-KINASE, MITOCHONDRIAL-RELATED"/>
    <property type="match status" value="1"/>
</dbReference>
<evidence type="ECO:0000256" key="3">
    <source>
        <dbReference type="ARBA" id="ARBA00012071"/>
    </source>
</evidence>
<evidence type="ECO:0000256" key="11">
    <source>
        <dbReference type="ARBA" id="ARBA00023098"/>
    </source>
</evidence>
<keyword evidence="14" id="KW-1133">Transmembrane helix</keyword>
<proteinExistence type="inferred from homology"/>
<evidence type="ECO:0000256" key="5">
    <source>
        <dbReference type="ARBA" id="ARBA00022516"/>
    </source>
</evidence>
<keyword evidence="6 13" id="KW-0441">Lipid A biosynthesis</keyword>
<evidence type="ECO:0000313" key="16">
    <source>
        <dbReference type="Proteomes" id="UP001291687"/>
    </source>
</evidence>
<evidence type="ECO:0000256" key="7">
    <source>
        <dbReference type="ARBA" id="ARBA00022679"/>
    </source>
</evidence>
<organism evidence="15 16">
    <name type="scientific">Candidatus Megaera venefica</name>
    <dbReference type="NCBI Taxonomy" id="2055910"/>
    <lineage>
        <taxon>Bacteria</taxon>
        <taxon>Pseudomonadati</taxon>
        <taxon>Pseudomonadota</taxon>
        <taxon>Alphaproteobacteria</taxon>
        <taxon>Rickettsiales</taxon>
        <taxon>Rickettsiaceae</taxon>
        <taxon>Candidatus Megaera</taxon>
    </lineage>
</organism>
<reference evidence="15 16" key="1">
    <citation type="submission" date="2023-03" db="EMBL/GenBank/DDBJ databases">
        <title>Host association and intracellularity evolved multiple times independently in the Rickettsiales.</title>
        <authorList>
            <person name="Castelli M."/>
            <person name="Nardi T."/>
            <person name="Gammuto L."/>
            <person name="Bellinzona G."/>
            <person name="Sabaneyeva E."/>
            <person name="Potekhin A."/>
            <person name="Serra V."/>
            <person name="Petroni G."/>
            <person name="Sassera D."/>
        </authorList>
    </citation>
    <scope>NUCLEOTIDE SEQUENCE [LARGE SCALE GENOMIC DNA]</scope>
    <source>
        <strain evidence="15 16">Sr 2-6</strain>
    </source>
</reference>
<dbReference type="NCBIfam" id="TIGR00682">
    <property type="entry name" value="lpxK"/>
    <property type="match status" value="1"/>
</dbReference>
<comment type="pathway">
    <text evidence="2 13">Glycolipid biosynthesis; lipid IV(A) biosynthesis; lipid IV(A) from (3R)-3-hydroxytetradecanoyl-[acyl-carrier-protein] and UDP-N-acetyl-alpha-D-glucosamine: step 6/6.</text>
</comment>
<comment type="catalytic activity">
    <reaction evidence="13">
        <text>a lipid A disaccharide + ATP = a lipid IVA + ADP + H(+)</text>
        <dbReference type="Rhea" id="RHEA:67840"/>
        <dbReference type="ChEBI" id="CHEBI:15378"/>
        <dbReference type="ChEBI" id="CHEBI:30616"/>
        <dbReference type="ChEBI" id="CHEBI:176343"/>
        <dbReference type="ChEBI" id="CHEBI:176425"/>
        <dbReference type="ChEBI" id="CHEBI:456216"/>
        <dbReference type="EC" id="2.7.1.130"/>
    </reaction>
</comment>
<accession>A0ABU5NDT8</accession>
<feature type="transmembrane region" description="Helical" evidence="14">
    <location>
        <begin position="15"/>
        <end position="33"/>
    </location>
</feature>
<gene>
    <name evidence="13" type="primary">lpxK</name>
    <name evidence="15" type="ORF">Megvenef_01313</name>
</gene>
<sequence>MIKLTYPSFWSKKNIVSWLLIAFSWIYQLLGSLRKLLVKPVKLPCFVICIGNISVGGTGKTQLVAWLAKNLRKKNCNFLIVTKGYNSNLRGAKLVEPLDLPSDVGDESKMLSEYGQVLAAKSIKYALPIINDLKPDVVIFDDGMQNPGFFKDLTIVVIDTIRNIGNGRIFPAGPLRESVQSAINRSDIVIMIGNELCPNFSLIQTITSNNKPFFKSKIQLVGNIDTSKNYYAFTAIGDPDRFFRLLNENGINVLATKAFPDHHNYNRDEITALVKEADKQTLFLLTTKKDYVKISDHTKMLCAEVTLTFDKEEELFQLIYEKIKTYT</sequence>
<keyword evidence="8 13" id="KW-0547">Nucleotide-binding</keyword>
<name>A0ABU5NDT8_9RICK</name>
<dbReference type="InterPro" id="IPR027417">
    <property type="entry name" value="P-loop_NTPase"/>
</dbReference>
<keyword evidence="10 13" id="KW-0067">ATP-binding</keyword>
<protein>
    <recommendedName>
        <fullName evidence="4 13">Tetraacyldisaccharide 4'-kinase</fullName>
        <ecNumber evidence="3 13">2.7.1.130</ecNumber>
    </recommendedName>
    <alternativeName>
        <fullName evidence="12 13">Lipid A 4'-kinase</fullName>
    </alternativeName>
</protein>
<dbReference type="Pfam" id="PF02606">
    <property type="entry name" value="LpxK"/>
    <property type="match status" value="1"/>
</dbReference>
<evidence type="ECO:0000256" key="4">
    <source>
        <dbReference type="ARBA" id="ARBA00016436"/>
    </source>
</evidence>
<keyword evidence="5 13" id="KW-0444">Lipid biosynthesis</keyword>
<dbReference type="EMBL" id="JARJFB010000117">
    <property type="protein sequence ID" value="MEA0971337.1"/>
    <property type="molecule type" value="Genomic_DNA"/>
</dbReference>
<dbReference type="RefSeq" id="WP_322777240.1">
    <property type="nucleotide sequence ID" value="NZ_JARJFB010000117.1"/>
</dbReference>
<keyword evidence="14" id="KW-0812">Transmembrane</keyword>
<evidence type="ECO:0000256" key="2">
    <source>
        <dbReference type="ARBA" id="ARBA00004870"/>
    </source>
</evidence>
<dbReference type="PANTHER" id="PTHR42724">
    <property type="entry name" value="TETRAACYLDISACCHARIDE 4'-KINASE"/>
    <property type="match status" value="1"/>
</dbReference>
<keyword evidence="14" id="KW-0472">Membrane</keyword>
<dbReference type="EC" id="2.7.1.130" evidence="3 13"/>
<comment type="function">
    <text evidence="1 13">Transfers the gamma-phosphate of ATP to the 4'-position of a tetraacyldisaccharide 1-phosphate intermediate (termed DS-1-P) to form tetraacyldisaccharide 1,4'-bis-phosphate (lipid IVA).</text>
</comment>
<keyword evidence="16" id="KW-1185">Reference proteome</keyword>
<evidence type="ECO:0000256" key="10">
    <source>
        <dbReference type="ARBA" id="ARBA00022840"/>
    </source>
</evidence>
<keyword evidence="9 13" id="KW-0418">Kinase</keyword>
<evidence type="ECO:0000256" key="12">
    <source>
        <dbReference type="ARBA" id="ARBA00029757"/>
    </source>
</evidence>